<dbReference type="EMBL" id="JABCKV010000225">
    <property type="protein sequence ID" value="KAG5641999.1"/>
    <property type="molecule type" value="Genomic_DNA"/>
</dbReference>
<reference evidence="2" key="1">
    <citation type="submission" date="2020-07" db="EMBL/GenBank/DDBJ databases">
        <authorList>
            <person name="Nieuwenhuis M."/>
            <person name="Van De Peppel L.J.J."/>
        </authorList>
    </citation>
    <scope>NUCLEOTIDE SEQUENCE</scope>
    <source>
        <strain evidence="2">AP01</strain>
        <tissue evidence="2">Mycelium</tissue>
    </source>
</reference>
<evidence type="ECO:0000313" key="3">
    <source>
        <dbReference type="Proteomes" id="UP000775547"/>
    </source>
</evidence>
<proteinExistence type="predicted"/>
<dbReference type="Gene3D" id="3.40.50.2000">
    <property type="entry name" value="Glycogen Phosphorylase B"/>
    <property type="match status" value="1"/>
</dbReference>
<dbReference type="AlphaFoldDB" id="A0A9P7KAE0"/>
<organism evidence="2 3">
    <name type="scientific">Asterophora parasitica</name>
    <dbReference type="NCBI Taxonomy" id="117018"/>
    <lineage>
        <taxon>Eukaryota</taxon>
        <taxon>Fungi</taxon>
        <taxon>Dikarya</taxon>
        <taxon>Basidiomycota</taxon>
        <taxon>Agaricomycotina</taxon>
        <taxon>Agaricomycetes</taxon>
        <taxon>Agaricomycetidae</taxon>
        <taxon>Agaricales</taxon>
        <taxon>Tricholomatineae</taxon>
        <taxon>Lyophyllaceae</taxon>
        <taxon>Asterophora</taxon>
    </lineage>
</organism>
<keyword evidence="3" id="KW-1185">Reference proteome</keyword>
<name>A0A9P7KAE0_9AGAR</name>
<evidence type="ECO:0000313" key="2">
    <source>
        <dbReference type="EMBL" id="KAG5641999.1"/>
    </source>
</evidence>
<dbReference type="PANTHER" id="PTHR48050:SF13">
    <property type="entry name" value="STEROL 3-BETA-GLUCOSYLTRANSFERASE UGT80A2"/>
    <property type="match status" value="1"/>
</dbReference>
<protein>
    <recommendedName>
        <fullName evidence="1">Glycosyltransferase family 28 N-terminal domain-containing protein</fullName>
    </recommendedName>
</protein>
<comment type="caution">
    <text evidence="2">The sequence shown here is derived from an EMBL/GenBank/DDBJ whole genome shotgun (WGS) entry which is preliminary data.</text>
</comment>
<dbReference type="PANTHER" id="PTHR48050">
    <property type="entry name" value="STEROL 3-BETA-GLUCOSYLTRANSFERASE"/>
    <property type="match status" value="1"/>
</dbReference>
<dbReference type="Proteomes" id="UP000775547">
    <property type="component" value="Unassembled WGS sequence"/>
</dbReference>
<dbReference type="InterPro" id="IPR050426">
    <property type="entry name" value="Glycosyltransferase_28"/>
</dbReference>
<sequence>MQGPLHLQEIEDDAIVLPANEAGEPPGDAPSNARIVDLGSIQTDPNINYAEWKSTGKGLKTIARVTEDGRIVISLDLAHKLPDLPTDYARDVEEFAVDEKEWKQYPSMNIVVMIVGSRGDVQPYVALGKRLSEDGHRVRIATHETFRAFVTEAGLEFFDIGGNPQDLMSYMVKNPGLMPGFESLTNGDISRKRKMLTEVLTPVLHRPGWTHEKA</sequence>
<dbReference type="Pfam" id="PF03033">
    <property type="entry name" value="Glyco_transf_28"/>
    <property type="match status" value="1"/>
</dbReference>
<evidence type="ECO:0000259" key="1">
    <source>
        <dbReference type="Pfam" id="PF03033"/>
    </source>
</evidence>
<dbReference type="GO" id="GO:0005975">
    <property type="term" value="P:carbohydrate metabolic process"/>
    <property type="evidence" value="ECO:0007669"/>
    <property type="project" value="InterPro"/>
</dbReference>
<feature type="domain" description="Glycosyltransferase family 28 N-terminal" evidence="1">
    <location>
        <begin position="110"/>
        <end position="171"/>
    </location>
</feature>
<accession>A0A9P7KAE0</accession>
<dbReference type="OrthoDB" id="5835829at2759"/>
<dbReference type="SUPFAM" id="SSF53756">
    <property type="entry name" value="UDP-Glycosyltransferase/glycogen phosphorylase"/>
    <property type="match status" value="1"/>
</dbReference>
<reference evidence="2" key="2">
    <citation type="submission" date="2021-10" db="EMBL/GenBank/DDBJ databases">
        <title>Phylogenomics reveals ancestral predisposition of the termite-cultivated fungus Termitomyces towards a domesticated lifestyle.</title>
        <authorList>
            <person name="Auxier B."/>
            <person name="Grum-Grzhimaylo A."/>
            <person name="Cardenas M.E."/>
            <person name="Lodge J.D."/>
            <person name="Laessoe T."/>
            <person name="Pedersen O."/>
            <person name="Smith M.E."/>
            <person name="Kuyper T.W."/>
            <person name="Franco-Molano E.A."/>
            <person name="Baroni T.J."/>
            <person name="Aanen D.K."/>
        </authorList>
    </citation>
    <scope>NUCLEOTIDE SEQUENCE</scope>
    <source>
        <strain evidence="2">AP01</strain>
        <tissue evidence="2">Mycelium</tissue>
    </source>
</reference>
<gene>
    <name evidence="2" type="ORF">DXG03_003799</name>
</gene>
<dbReference type="InterPro" id="IPR004276">
    <property type="entry name" value="GlycoTrans_28_N"/>
</dbReference>
<dbReference type="GO" id="GO:0016758">
    <property type="term" value="F:hexosyltransferase activity"/>
    <property type="evidence" value="ECO:0007669"/>
    <property type="project" value="InterPro"/>
</dbReference>